<keyword evidence="3" id="KW-1185">Reference proteome</keyword>
<evidence type="ECO:0000313" key="3">
    <source>
        <dbReference type="Proteomes" id="UP000799771"/>
    </source>
</evidence>
<feature type="signal peptide" evidence="1">
    <location>
        <begin position="1"/>
        <end position="19"/>
    </location>
</feature>
<dbReference type="OrthoDB" id="5178825at2759"/>
<proteinExistence type="predicted"/>
<feature type="chain" id="PRO_5025425216" description="Cyanovirin-N domain-containing protein" evidence="1">
    <location>
        <begin position="20"/>
        <end position="109"/>
    </location>
</feature>
<name>A0A6A6AKI5_9PLEO</name>
<dbReference type="Proteomes" id="UP000799771">
    <property type="component" value="Unassembled WGS sequence"/>
</dbReference>
<gene>
    <name evidence="2" type="ORF">P153DRAFT_364978</name>
</gene>
<evidence type="ECO:0000256" key="1">
    <source>
        <dbReference type="SAM" id="SignalP"/>
    </source>
</evidence>
<organism evidence="2 3">
    <name type="scientific">Dothidotthia symphoricarpi CBS 119687</name>
    <dbReference type="NCBI Taxonomy" id="1392245"/>
    <lineage>
        <taxon>Eukaryota</taxon>
        <taxon>Fungi</taxon>
        <taxon>Dikarya</taxon>
        <taxon>Ascomycota</taxon>
        <taxon>Pezizomycotina</taxon>
        <taxon>Dothideomycetes</taxon>
        <taxon>Pleosporomycetidae</taxon>
        <taxon>Pleosporales</taxon>
        <taxon>Dothidotthiaceae</taxon>
        <taxon>Dothidotthia</taxon>
    </lineage>
</organism>
<sequence>MKLITLLTTVGLFSLGSSACNCVHNNDAGRWIDKNSPAAAAVPLINANGGCYTATGQGRMCVGLTNGNQAVKDCLGQVASNWQSYHSDWFLWTSITCDDGNAHAQLTIT</sequence>
<reference evidence="2" key="1">
    <citation type="journal article" date="2020" name="Stud. Mycol.">
        <title>101 Dothideomycetes genomes: a test case for predicting lifestyles and emergence of pathogens.</title>
        <authorList>
            <person name="Haridas S."/>
            <person name="Albert R."/>
            <person name="Binder M."/>
            <person name="Bloem J."/>
            <person name="Labutti K."/>
            <person name="Salamov A."/>
            <person name="Andreopoulos B."/>
            <person name="Baker S."/>
            <person name="Barry K."/>
            <person name="Bills G."/>
            <person name="Bluhm B."/>
            <person name="Cannon C."/>
            <person name="Castanera R."/>
            <person name="Culley D."/>
            <person name="Daum C."/>
            <person name="Ezra D."/>
            <person name="Gonzalez J."/>
            <person name="Henrissat B."/>
            <person name="Kuo A."/>
            <person name="Liang C."/>
            <person name="Lipzen A."/>
            <person name="Lutzoni F."/>
            <person name="Magnuson J."/>
            <person name="Mondo S."/>
            <person name="Nolan M."/>
            <person name="Ohm R."/>
            <person name="Pangilinan J."/>
            <person name="Park H.-J."/>
            <person name="Ramirez L."/>
            <person name="Alfaro M."/>
            <person name="Sun H."/>
            <person name="Tritt A."/>
            <person name="Yoshinaga Y."/>
            <person name="Zwiers L.-H."/>
            <person name="Turgeon B."/>
            <person name="Goodwin S."/>
            <person name="Spatafora J."/>
            <person name="Crous P."/>
            <person name="Grigoriev I."/>
        </authorList>
    </citation>
    <scope>NUCLEOTIDE SEQUENCE</scope>
    <source>
        <strain evidence="2">CBS 119687</strain>
    </source>
</reference>
<dbReference type="AlphaFoldDB" id="A0A6A6AKI5"/>
<keyword evidence="1" id="KW-0732">Signal</keyword>
<evidence type="ECO:0000313" key="2">
    <source>
        <dbReference type="EMBL" id="KAF2131387.1"/>
    </source>
</evidence>
<dbReference type="PROSITE" id="PS51257">
    <property type="entry name" value="PROKAR_LIPOPROTEIN"/>
    <property type="match status" value="1"/>
</dbReference>
<evidence type="ECO:0008006" key="4">
    <source>
        <dbReference type="Google" id="ProtNLM"/>
    </source>
</evidence>
<dbReference type="EMBL" id="ML977502">
    <property type="protein sequence ID" value="KAF2131387.1"/>
    <property type="molecule type" value="Genomic_DNA"/>
</dbReference>
<dbReference type="RefSeq" id="XP_033525774.1">
    <property type="nucleotide sequence ID" value="XM_033667723.1"/>
</dbReference>
<accession>A0A6A6AKI5</accession>
<protein>
    <recommendedName>
        <fullName evidence="4">Cyanovirin-N domain-containing protein</fullName>
    </recommendedName>
</protein>
<dbReference type="GeneID" id="54408155"/>